<comment type="caution">
    <text evidence="1">The sequence shown here is derived from an EMBL/GenBank/DDBJ whole genome shotgun (WGS) entry which is preliminary data.</text>
</comment>
<dbReference type="RefSeq" id="WP_151674207.1">
    <property type="nucleotide sequence ID" value="NZ_BKCG01000004.1"/>
</dbReference>
<dbReference type="InterPro" id="IPR032577">
    <property type="entry name" value="DUF4920"/>
</dbReference>
<gene>
    <name evidence="1" type="ORF">ULMA_18610</name>
</gene>
<dbReference type="OrthoDB" id="129527at2"/>
<proteinExistence type="predicted"/>
<evidence type="ECO:0000313" key="2">
    <source>
        <dbReference type="Proteomes" id="UP000326509"/>
    </source>
</evidence>
<evidence type="ECO:0000313" key="1">
    <source>
        <dbReference type="EMBL" id="GER59753.1"/>
    </source>
</evidence>
<dbReference type="Proteomes" id="UP000326509">
    <property type="component" value="Unassembled WGS sequence"/>
</dbReference>
<accession>A0A5J4J1N6</accession>
<dbReference type="AlphaFoldDB" id="A0A5J4J1N6"/>
<dbReference type="PROSITE" id="PS51257">
    <property type="entry name" value="PROKAR_LIPOPROTEIN"/>
    <property type="match status" value="1"/>
</dbReference>
<name>A0A5J4J1N6_9FLAO</name>
<sequence length="172" mass="19168">MKKIFITLLIATVLVACSDSKQKDVEVATETIAANYDFYGEKITDKEVLSAEEMLAKYNSLKPGDTIDVKFRAKVNEVCQAKGCWMQVAIGDDTEAMVKFKDYGFFMPTDLGNEEVIMAGKAFVAEMSVDEQRHYAEDGGKSKEEVLEITEPKRTLSFTSSGVLIPKKQEVE</sequence>
<dbReference type="EMBL" id="BKCG01000004">
    <property type="protein sequence ID" value="GER59753.1"/>
    <property type="molecule type" value="Genomic_DNA"/>
</dbReference>
<evidence type="ECO:0008006" key="3">
    <source>
        <dbReference type="Google" id="ProtNLM"/>
    </source>
</evidence>
<protein>
    <recommendedName>
        <fullName evidence="3">DUF4920 domain-containing protein</fullName>
    </recommendedName>
</protein>
<organism evidence="1 2">
    <name type="scientific">Patiriisocius marinus</name>
    <dbReference type="NCBI Taxonomy" id="1397112"/>
    <lineage>
        <taxon>Bacteria</taxon>
        <taxon>Pseudomonadati</taxon>
        <taxon>Bacteroidota</taxon>
        <taxon>Flavobacteriia</taxon>
        <taxon>Flavobacteriales</taxon>
        <taxon>Flavobacteriaceae</taxon>
        <taxon>Patiriisocius</taxon>
    </lineage>
</organism>
<dbReference type="Pfam" id="PF16267">
    <property type="entry name" value="DUF4920"/>
    <property type="match status" value="1"/>
</dbReference>
<reference evidence="1 2" key="1">
    <citation type="submission" date="2019-08" db="EMBL/GenBank/DDBJ databases">
        <title>Draft genome sequence of Ulvibacter marinus type strain NBRC 109484.</title>
        <authorList>
            <person name="Kawano K."/>
            <person name="Ushijima N."/>
            <person name="Kihara M."/>
            <person name="Itoh H."/>
        </authorList>
    </citation>
    <scope>NUCLEOTIDE SEQUENCE [LARGE SCALE GENOMIC DNA]</scope>
    <source>
        <strain evidence="1 2">NBRC 109484</strain>
    </source>
</reference>
<keyword evidence="2" id="KW-1185">Reference proteome</keyword>